<evidence type="ECO:0000259" key="5">
    <source>
        <dbReference type="PROSITE" id="PS50977"/>
    </source>
</evidence>
<evidence type="ECO:0000256" key="1">
    <source>
        <dbReference type="ARBA" id="ARBA00023015"/>
    </source>
</evidence>
<evidence type="ECO:0000256" key="4">
    <source>
        <dbReference type="PROSITE-ProRule" id="PRU00335"/>
    </source>
</evidence>
<proteinExistence type="predicted"/>
<keyword evidence="2 4" id="KW-0238">DNA-binding</keyword>
<dbReference type="Pfam" id="PF16925">
    <property type="entry name" value="TetR_C_13"/>
    <property type="match status" value="1"/>
</dbReference>
<dbReference type="InterPro" id="IPR009057">
    <property type="entry name" value="Homeodomain-like_sf"/>
</dbReference>
<dbReference type="PROSITE" id="PS50977">
    <property type="entry name" value="HTH_TETR_2"/>
    <property type="match status" value="1"/>
</dbReference>
<evidence type="ECO:0000256" key="3">
    <source>
        <dbReference type="ARBA" id="ARBA00023163"/>
    </source>
</evidence>
<dbReference type="Gene3D" id="1.10.10.60">
    <property type="entry name" value="Homeodomain-like"/>
    <property type="match status" value="1"/>
</dbReference>
<keyword evidence="7" id="KW-1185">Reference proteome</keyword>
<dbReference type="SUPFAM" id="SSF48498">
    <property type="entry name" value="Tetracyclin repressor-like, C-terminal domain"/>
    <property type="match status" value="1"/>
</dbReference>
<dbReference type="SUPFAM" id="SSF46689">
    <property type="entry name" value="Homeodomain-like"/>
    <property type="match status" value="1"/>
</dbReference>
<dbReference type="PANTHER" id="PTHR30055:SF226">
    <property type="entry name" value="HTH-TYPE TRANSCRIPTIONAL REGULATOR PKSA"/>
    <property type="match status" value="1"/>
</dbReference>
<dbReference type="InterPro" id="IPR050109">
    <property type="entry name" value="HTH-type_TetR-like_transc_reg"/>
</dbReference>
<dbReference type="PRINTS" id="PR00455">
    <property type="entry name" value="HTHTETR"/>
</dbReference>
<name>A0ABT3TKL1_9GAMM</name>
<evidence type="ECO:0000256" key="2">
    <source>
        <dbReference type="ARBA" id="ARBA00023125"/>
    </source>
</evidence>
<evidence type="ECO:0000313" key="6">
    <source>
        <dbReference type="EMBL" id="MCX2982840.1"/>
    </source>
</evidence>
<reference evidence="6" key="1">
    <citation type="submission" date="2019-02" db="EMBL/GenBank/DDBJ databases">
        <authorList>
            <person name="Li S.-H."/>
        </authorList>
    </citation>
    <scope>NUCLEOTIDE SEQUENCE</scope>
    <source>
        <strain evidence="6">IMCC14734</strain>
    </source>
</reference>
<dbReference type="PANTHER" id="PTHR30055">
    <property type="entry name" value="HTH-TYPE TRANSCRIPTIONAL REGULATOR RUTR"/>
    <property type="match status" value="1"/>
</dbReference>
<gene>
    <name evidence="6" type="ORF">EYC98_18410</name>
</gene>
<feature type="DNA-binding region" description="H-T-H motif" evidence="4">
    <location>
        <begin position="18"/>
        <end position="37"/>
    </location>
</feature>
<dbReference type="EMBL" id="SHNN01000004">
    <property type="protein sequence ID" value="MCX2982840.1"/>
    <property type="molecule type" value="Genomic_DNA"/>
</dbReference>
<keyword evidence="1" id="KW-0805">Transcription regulation</keyword>
<dbReference type="InterPro" id="IPR036271">
    <property type="entry name" value="Tet_transcr_reg_TetR-rel_C_sf"/>
</dbReference>
<dbReference type="Pfam" id="PF00440">
    <property type="entry name" value="TetR_N"/>
    <property type="match status" value="1"/>
</dbReference>
<accession>A0ABT3TKL1</accession>
<comment type="caution">
    <text evidence="6">The sequence shown here is derived from an EMBL/GenBank/DDBJ whole genome shotgun (WGS) entry which is preliminary data.</text>
</comment>
<evidence type="ECO:0000313" key="7">
    <source>
        <dbReference type="Proteomes" id="UP001143362"/>
    </source>
</evidence>
<protein>
    <submittedName>
        <fullName evidence="6">TetR family transcriptional regulator</fullName>
    </submittedName>
</protein>
<organism evidence="6 7">
    <name type="scientific">Candidatus Litorirhabdus singularis</name>
    <dbReference type="NCBI Taxonomy" id="2518993"/>
    <lineage>
        <taxon>Bacteria</taxon>
        <taxon>Pseudomonadati</taxon>
        <taxon>Pseudomonadota</taxon>
        <taxon>Gammaproteobacteria</taxon>
        <taxon>Cellvibrionales</taxon>
        <taxon>Halieaceae</taxon>
        <taxon>Candidatus Litorirhabdus</taxon>
    </lineage>
</organism>
<dbReference type="InterPro" id="IPR001647">
    <property type="entry name" value="HTH_TetR"/>
</dbReference>
<dbReference type="Gene3D" id="1.10.357.10">
    <property type="entry name" value="Tetracycline Repressor, domain 2"/>
    <property type="match status" value="1"/>
</dbReference>
<dbReference type="InterPro" id="IPR011075">
    <property type="entry name" value="TetR_C"/>
</dbReference>
<sequence length="187" mass="21526">MFTAAIELINERGTQKTTLKDIGERAGYSRGMANYRFGSKEGLMMELFAQFDQRWKAHLSEYLEGHSGISAVIQAANALREFLKLESDYMRAMYLLWYESLGHQSDMRSTLAEHHDVYRSDARRWIEQGIAAGEIRPDINAEQFAVQYCSFIFGVVYQWLVNADALDLDAAFDSYEQLTVQLLRSQE</sequence>
<keyword evidence="3" id="KW-0804">Transcription</keyword>
<feature type="domain" description="HTH tetR-type" evidence="5">
    <location>
        <begin position="1"/>
        <end position="55"/>
    </location>
</feature>
<dbReference type="Proteomes" id="UP001143362">
    <property type="component" value="Unassembled WGS sequence"/>
</dbReference>